<evidence type="ECO:0000256" key="8">
    <source>
        <dbReference type="RuleBase" id="RU363041"/>
    </source>
</evidence>
<keyword evidence="7 8" id="KW-0472">Membrane</keyword>
<evidence type="ECO:0000256" key="1">
    <source>
        <dbReference type="ARBA" id="ARBA00004651"/>
    </source>
</evidence>
<comment type="similarity">
    <text evidence="2 8">Belongs to the 4-toluene sulfonate uptake permease (TSUP) (TC 2.A.102) family.</text>
</comment>
<gene>
    <name evidence="9" type="ORF">HW532_09215</name>
</gene>
<evidence type="ECO:0000256" key="5">
    <source>
        <dbReference type="ARBA" id="ARBA00022692"/>
    </source>
</evidence>
<name>A0A7S8HDY0_9HYPH</name>
<dbReference type="Pfam" id="PF01925">
    <property type="entry name" value="TauE"/>
    <property type="match status" value="1"/>
</dbReference>
<evidence type="ECO:0000256" key="2">
    <source>
        <dbReference type="ARBA" id="ARBA00009142"/>
    </source>
</evidence>
<dbReference type="PANTHER" id="PTHR30269">
    <property type="entry name" value="TRANSMEMBRANE PROTEIN YFCA"/>
    <property type="match status" value="1"/>
</dbReference>
<proteinExistence type="inferred from homology"/>
<keyword evidence="3" id="KW-0813">Transport</keyword>
<protein>
    <recommendedName>
        <fullName evidence="8">Probable membrane transporter protein</fullName>
    </recommendedName>
</protein>
<dbReference type="Proteomes" id="UP000593594">
    <property type="component" value="Chromosome"/>
</dbReference>
<sequence>MIIPLTEWIAASLLIAVSACLQGVSGIGFGMVAAPILAIVHPELVPGPMLFLGLVIAVMAVLREPADLDRRGLAFALAGRLPTSILAAILIGVLPVKALGIVFAAIILGGVALSLARVPLGPTPGTLLGAGLLSGFMGTITSVGLPPVALVYQGVPASTLRATIGGYLAIGTVISIAALATVGRFGVHDMALGLWLVVPMSLGFWVSTPLARRMPQRMVRMAVLGLSATAALILLARQFAA</sequence>
<dbReference type="AlphaFoldDB" id="A0A7S8HDY0"/>
<feature type="transmembrane region" description="Helical" evidence="8">
    <location>
        <begin position="12"/>
        <end position="38"/>
    </location>
</feature>
<feature type="transmembrane region" description="Helical" evidence="8">
    <location>
        <begin position="164"/>
        <end position="186"/>
    </location>
</feature>
<feature type="transmembrane region" description="Helical" evidence="8">
    <location>
        <begin position="83"/>
        <end position="116"/>
    </location>
</feature>
<evidence type="ECO:0000256" key="3">
    <source>
        <dbReference type="ARBA" id="ARBA00022448"/>
    </source>
</evidence>
<accession>A0A7S8HDY0</accession>
<feature type="transmembrane region" description="Helical" evidence="8">
    <location>
        <begin position="128"/>
        <end position="152"/>
    </location>
</feature>
<keyword evidence="4 8" id="KW-1003">Cell membrane</keyword>
<dbReference type="EMBL" id="CP058214">
    <property type="protein sequence ID" value="QPC45267.1"/>
    <property type="molecule type" value="Genomic_DNA"/>
</dbReference>
<reference evidence="9 10" key="1">
    <citation type="submission" date="2020-06" db="EMBL/GenBank/DDBJ databases">
        <title>Genome sequence of 2 isolates from Red Sea Mangroves.</title>
        <authorList>
            <person name="Sefrji F."/>
            <person name="Michoud G."/>
            <person name="Merlino G."/>
            <person name="Daffonchio D."/>
        </authorList>
    </citation>
    <scope>NUCLEOTIDE SEQUENCE [LARGE SCALE GENOMIC DNA]</scope>
    <source>
        <strain evidence="9 10">R1DC25</strain>
    </source>
</reference>
<feature type="transmembrane region" description="Helical" evidence="8">
    <location>
        <begin position="218"/>
        <end position="240"/>
    </location>
</feature>
<keyword evidence="5 8" id="KW-0812">Transmembrane</keyword>
<evidence type="ECO:0000313" key="10">
    <source>
        <dbReference type="Proteomes" id="UP000593594"/>
    </source>
</evidence>
<dbReference type="InterPro" id="IPR002781">
    <property type="entry name" value="TM_pro_TauE-like"/>
</dbReference>
<dbReference type="GO" id="GO:0005886">
    <property type="term" value="C:plasma membrane"/>
    <property type="evidence" value="ECO:0007669"/>
    <property type="project" value="UniProtKB-SubCell"/>
</dbReference>
<keyword evidence="10" id="KW-1185">Reference proteome</keyword>
<comment type="subcellular location">
    <subcellularLocation>
        <location evidence="1 8">Cell membrane</location>
        <topology evidence="1 8">Multi-pass membrane protein</topology>
    </subcellularLocation>
</comment>
<dbReference type="KEGG" id="kmn:HW532_09215"/>
<evidence type="ECO:0000256" key="6">
    <source>
        <dbReference type="ARBA" id="ARBA00022989"/>
    </source>
</evidence>
<keyword evidence="6 8" id="KW-1133">Transmembrane helix</keyword>
<evidence type="ECO:0000313" key="9">
    <source>
        <dbReference type="EMBL" id="QPC45267.1"/>
    </source>
</evidence>
<feature type="transmembrane region" description="Helical" evidence="8">
    <location>
        <begin position="192"/>
        <end position="211"/>
    </location>
</feature>
<dbReference type="PANTHER" id="PTHR30269:SF37">
    <property type="entry name" value="MEMBRANE TRANSPORTER PROTEIN"/>
    <property type="match status" value="1"/>
</dbReference>
<evidence type="ECO:0000256" key="4">
    <source>
        <dbReference type="ARBA" id="ARBA00022475"/>
    </source>
</evidence>
<evidence type="ECO:0000256" key="7">
    <source>
        <dbReference type="ARBA" id="ARBA00023136"/>
    </source>
</evidence>
<feature type="transmembrane region" description="Helical" evidence="8">
    <location>
        <begin position="44"/>
        <end position="62"/>
    </location>
</feature>
<organism evidence="9 10">
    <name type="scientific">Kaustia mangrovi</name>
    <dbReference type="NCBI Taxonomy" id="2593653"/>
    <lineage>
        <taxon>Bacteria</taxon>
        <taxon>Pseudomonadati</taxon>
        <taxon>Pseudomonadota</taxon>
        <taxon>Alphaproteobacteria</taxon>
        <taxon>Hyphomicrobiales</taxon>
        <taxon>Parvibaculaceae</taxon>
        <taxon>Kaustia</taxon>
    </lineage>
</organism>
<dbReference type="InterPro" id="IPR052017">
    <property type="entry name" value="TSUP"/>
</dbReference>